<evidence type="ECO:0000313" key="3">
    <source>
        <dbReference type="Proteomes" id="UP000323594"/>
    </source>
</evidence>
<dbReference type="Proteomes" id="UP000323594">
    <property type="component" value="Chromosome"/>
</dbReference>
<dbReference type="AlphaFoldDB" id="A0AAE6IT90"/>
<evidence type="ECO:0000256" key="1">
    <source>
        <dbReference type="SAM" id="MobiDB-lite"/>
    </source>
</evidence>
<dbReference type="EMBL" id="CP042817">
    <property type="protein sequence ID" value="QEJ97481.1"/>
    <property type="molecule type" value="Genomic_DNA"/>
</dbReference>
<sequence length="345" mass="39330">MKSNFKSCIFSETTKKQIDAMTDINMKLRFYEAVTNYGIYGIDPDFEGIDLLIWIPMKDIIDNATNKRGAPVGNANAKKANNKTSDSDTEQEKQIKYNETKKLPENIESNSEQKKQMDLIENKENNSKQEKQIKQLNSIKTNKTIRPNDNDNDNLNVNVNDNVNHPPPEDTAGQDIYTCSDKQEDEEVFSDFSENENLTQLAKDIYGVFVEAGINKPNTFLLFLQRDFRLGLDKLREQAIPVTPDILAACKNYAKVLALKKQQATWWNFTGGFDGFCGKNIILKFLPERFTLTQFEKNNRSPQAEKDYSKQDFSQSSIDEFFGKPQPPPQVVSADVGDELEGVMF</sequence>
<feature type="region of interest" description="Disordered" evidence="1">
    <location>
        <begin position="136"/>
        <end position="157"/>
    </location>
</feature>
<gene>
    <name evidence="2" type="ORF">FUT82_05345</name>
</gene>
<feature type="compositionally biased region" description="Polar residues" evidence="1">
    <location>
        <begin position="136"/>
        <end position="147"/>
    </location>
</feature>
<protein>
    <submittedName>
        <fullName evidence="2">Uncharacterized protein</fullName>
    </submittedName>
</protein>
<proteinExistence type="predicted"/>
<feature type="compositionally biased region" description="Basic and acidic residues" evidence="1">
    <location>
        <begin position="90"/>
        <end position="115"/>
    </location>
</feature>
<reference evidence="2 3" key="1">
    <citation type="submission" date="2019-08" db="EMBL/GenBank/DDBJ databases">
        <authorList>
            <person name="Kuhnert P."/>
        </authorList>
    </citation>
    <scope>NUCLEOTIDE SEQUENCE [LARGE SCALE GENOMIC DNA]</scope>
    <source>
        <strain evidence="2 3">B36.5</strain>
    </source>
</reference>
<feature type="region of interest" description="Disordered" evidence="1">
    <location>
        <begin position="67"/>
        <end position="115"/>
    </location>
</feature>
<dbReference type="RefSeq" id="WP_148884493.1">
    <property type="nucleotide sequence ID" value="NZ_CP042817.1"/>
</dbReference>
<name>A0AAE6IT90_TREPH</name>
<feature type="compositionally biased region" description="Low complexity" evidence="1">
    <location>
        <begin position="74"/>
        <end position="83"/>
    </location>
</feature>
<evidence type="ECO:0000313" key="2">
    <source>
        <dbReference type="EMBL" id="QEJ97481.1"/>
    </source>
</evidence>
<organism evidence="2 3">
    <name type="scientific">Treponema phagedenis</name>
    <dbReference type="NCBI Taxonomy" id="162"/>
    <lineage>
        <taxon>Bacteria</taxon>
        <taxon>Pseudomonadati</taxon>
        <taxon>Spirochaetota</taxon>
        <taxon>Spirochaetia</taxon>
        <taxon>Spirochaetales</taxon>
        <taxon>Treponemataceae</taxon>
        <taxon>Treponema</taxon>
    </lineage>
</organism>
<accession>A0AAE6IT90</accession>